<organism evidence="2 3">
    <name type="scientific">Paralvinella palmiformis</name>
    <dbReference type="NCBI Taxonomy" id="53620"/>
    <lineage>
        <taxon>Eukaryota</taxon>
        <taxon>Metazoa</taxon>
        <taxon>Spiralia</taxon>
        <taxon>Lophotrochozoa</taxon>
        <taxon>Annelida</taxon>
        <taxon>Polychaeta</taxon>
        <taxon>Sedentaria</taxon>
        <taxon>Canalipalpata</taxon>
        <taxon>Terebellida</taxon>
        <taxon>Terebelliformia</taxon>
        <taxon>Alvinellidae</taxon>
        <taxon>Paralvinella</taxon>
    </lineage>
</organism>
<name>A0AAD9MRK4_9ANNE</name>
<feature type="compositionally biased region" description="Basic and acidic residues" evidence="1">
    <location>
        <begin position="76"/>
        <end position="91"/>
    </location>
</feature>
<keyword evidence="3" id="KW-1185">Reference proteome</keyword>
<gene>
    <name evidence="2" type="ORF">LSH36_873g00015</name>
</gene>
<evidence type="ECO:0000313" key="2">
    <source>
        <dbReference type="EMBL" id="KAK2143152.1"/>
    </source>
</evidence>
<sequence length="91" mass="10653">MDGRNTYILVKVDKQSDNESDNYSFLLEDIDTLHPNVSEKLKRLQDSAPHDRRRERGRMTWGAMRAMTRVSSRISKSRDNPRRSSRDVSKS</sequence>
<accession>A0AAD9MRK4</accession>
<dbReference type="EMBL" id="JAODUP010000873">
    <property type="protein sequence ID" value="KAK2143152.1"/>
    <property type="molecule type" value="Genomic_DNA"/>
</dbReference>
<dbReference type="Proteomes" id="UP001208570">
    <property type="component" value="Unassembled WGS sequence"/>
</dbReference>
<evidence type="ECO:0000256" key="1">
    <source>
        <dbReference type="SAM" id="MobiDB-lite"/>
    </source>
</evidence>
<feature type="region of interest" description="Disordered" evidence="1">
    <location>
        <begin position="66"/>
        <end position="91"/>
    </location>
</feature>
<dbReference type="AlphaFoldDB" id="A0AAD9MRK4"/>
<reference evidence="2" key="1">
    <citation type="journal article" date="2023" name="Mol. Biol. Evol.">
        <title>Third-Generation Sequencing Reveals the Adaptive Role of the Epigenome in Three Deep-Sea Polychaetes.</title>
        <authorList>
            <person name="Perez M."/>
            <person name="Aroh O."/>
            <person name="Sun Y."/>
            <person name="Lan Y."/>
            <person name="Juniper S.K."/>
            <person name="Young C.R."/>
            <person name="Angers B."/>
            <person name="Qian P.Y."/>
        </authorList>
    </citation>
    <scope>NUCLEOTIDE SEQUENCE</scope>
    <source>
        <strain evidence="2">P08H-3</strain>
    </source>
</reference>
<comment type="caution">
    <text evidence="2">The sequence shown here is derived from an EMBL/GenBank/DDBJ whole genome shotgun (WGS) entry which is preliminary data.</text>
</comment>
<proteinExistence type="predicted"/>
<protein>
    <submittedName>
        <fullName evidence="2">Uncharacterized protein</fullName>
    </submittedName>
</protein>
<evidence type="ECO:0000313" key="3">
    <source>
        <dbReference type="Proteomes" id="UP001208570"/>
    </source>
</evidence>